<name>A0ACB8HFZ6_PSICU</name>
<evidence type="ECO:0000313" key="1">
    <source>
        <dbReference type="EMBL" id="KAH9486833.1"/>
    </source>
</evidence>
<organism evidence="1 2">
    <name type="scientific">Psilocybe cubensis</name>
    <name type="common">Psychedelic mushroom</name>
    <name type="synonym">Stropharia cubensis</name>
    <dbReference type="NCBI Taxonomy" id="181762"/>
    <lineage>
        <taxon>Eukaryota</taxon>
        <taxon>Fungi</taxon>
        <taxon>Dikarya</taxon>
        <taxon>Basidiomycota</taxon>
        <taxon>Agaricomycotina</taxon>
        <taxon>Agaricomycetes</taxon>
        <taxon>Agaricomycetidae</taxon>
        <taxon>Agaricales</taxon>
        <taxon>Agaricineae</taxon>
        <taxon>Strophariaceae</taxon>
        <taxon>Psilocybe</taxon>
    </lineage>
</organism>
<reference evidence="1" key="1">
    <citation type="submission" date="2021-10" db="EMBL/GenBank/DDBJ databases">
        <title>Psilocybe cubensis genome.</title>
        <authorList>
            <person name="Mckernan K.J."/>
            <person name="Crawford S."/>
            <person name="Trippe A."/>
            <person name="Kane L.T."/>
            <person name="Mclaughlin S."/>
        </authorList>
    </citation>
    <scope>NUCLEOTIDE SEQUENCE</scope>
    <source>
        <strain evidence="1">MGC-MH-2018</strain>
    </source>
</reference>
<proteinExistence type="predicted"/>
<gene>
    <name evidence="1" type="ORF">JR316_0000898</name>
</gene>
<evidence type="ECO:0000313" key="2">
    <source>
        <dbReference type="Proteomes" id="UP000664032"/>
    </source>
</evidence>
<keyword evidence="2" id="KW-1185">Reference proteome</keyword>
<dbReference type="Proteomes" id="UP000664032">
    <property type="component" value="Unassembled WGS sequence"/>
</dbReference>
<dbReference type="EMBL" id="JAFIQS020000001">
    <property type="protein sequence ID" value="KAH9486833.1"/>
    <property type="molecule type" value="Genomic_DNA"/>
</dbReference>
<accession>A0ACB8HFZ6</accession>
<comment type="caution">
    <text evidence="1">The sequence shown here is derived from an EMBL/GenBank/DDBJ whole genome shotgun (WGS) entry which is preliminary data.</text>
</comment>
<sequence length="209" mass="22731">MKKTQTVMLNADCMKSQDLSRIFRLGTPDTESLEHTLGWSTPLLYRVTVQRRGREIKMGSNYEKQSLRFELTPAVQTILVGRILVGNGVAESQIMKPIALGTMTTDKIPAAVESKPSPGQSSPDLDNIGEEVLNAAETIEVVEDNVVELEDILALRVTKDSEKDVNVVDSCVMVDIGKIVVNTRDPSADDALVASDGVGVTSRVEMDIS</sequence>
<protein>
    <submittedName>
        <fullName evidence="1">Uncharacterized protein</fullName>
    </submittedName>
</protein>